<reference evidence="2 3" key="1">
    <citation type="journal article" date="2003" name="PLoS Biol.">
        <title>The genome sequence of Caenorhabditis briggsae: a platform for comparative genomics.</title>
        <authorList>
            <person name="Stein L.D."/>
            <person name="Bao Z."/>
            <person name="Blasiar D."/>
            <person name="Blumenthal T."/>
            <person name="Brent M.R."/>
            <person name="Chen N."/>
            <person name="Chinwalla A."/>
            <person name="Clarke L."/>
            <person name="Clee C."/>
            <person name="Coghlan A."/>
            <person name="Coulson A."/>
            <person name="D'Eustachio P."/>
            <person name="Fitch D.H."/>
            <person name="Fulton L.A."/>
            <person name="Fulton R.E."/>
            <person name="Griffiths-Jones S."/>
            <person name="Harris T.W."/>
            <person name="Hillier L.W."/>
            <person name="Kamath R."/>
            <person name="Kuwabara P.E."/>
            <person name="Mardis E.R."/>
            <person name="Marra M.A."/>
            <person name="Miner T.L."/>
            <person name="Minx P."/>
            <person name="Mullikin J.C."/>
            <person name="Plumb R.W."/>
            <person name="Rogers J."/>
            <person name="Schein J.E."/>
            <person name="Sohrmann M."/>
            <person name="Spieth J."/>
            <person name="Stajich J.E."/>
            <person name="Wei C."/>
            <person name="Willey D."/>
            <person name="Wilson R.K."/>
            <person name="Durbin R."/>
            <person name="Waterston R.H."/>
        </authorList>
    </citation>
    <scope>NUCLEOTIDE SEQUENCE [LARGE SCALE GENOMIC DNA]</scope>
    <source>
        <strain evidence="2 3">AF16</strain>
    </source>
</reference>
<accession>B6IF98</accession>
<name>B6IF98_CAEBR</name>
<organism evidence="2 3">
    <name type="scientific">Caenorhabditis briggsae</name>
    <dbReference type="NCBI Taxonomy" id="6238"/>
    <lineage>
        <taxon>Eukaryota</taxon>
        <taxon>Metazoa</taxon>
        <taxon>Ecdysozoa</taxon>
        <taxon>Nematoda</taxon>
        <taxon>Chromadorea</taxon>
        <taxon>Rhabditida</taxon>
        <taxon>Rhabditina</taxon>
        <taxon>Rhabditomorpha</taxon>
        <taxon>Rhabditoidea</taxon>
        <taxon>Rhabditidae</taxon>
        <taxon>Peloderinae</taxon>
        <taxon>Caenorhabditis</taxon>
    </lineage>
</organism>
<dbReference type="RefSeq" id="XP_045098149.1">
    <property type="nucleotide sequence ID" value="XM_045242442.1"/>
</dbReference>
<evidence type="ECO:0000313" key="2">
    <source>
        <dbReference type="EMBL" id="CAR98578.1"/>
    </source>
</evidence>
<keyword evidence="3" id="KW-1185">Reference proteome</keyword>
<dbReference type="InParanoid" id="B6IF98"/>
<feature type="compositionally biased region" description="Basic and acidic residues" evidence="1">
    <location>
        <begin position="16"/>
        <end position="42"/>
    </location>
</feature>
<dbReference type="GeneID" id="68917097"/>
<sequence length="90" mass="10589">MMILELLNKKTARSQTKVEKPSKGSCCEKPRNRSRSEKEKEKRKFGKKKRAWPKKGEGRPHTALYVPKLEFETVDYGFFQISGTWKKEEV</sequence>
<proteinExistence type="predicted"/>
<dbReference type="Proteomes" id="UP000008549">
    <property type="component" value="Unassembled WGS sequence"/>
</dbReference>
<dbReference type="EMBL" id="HE601438">
    <property type="protein sequence ID" value="CAR98578.1"/>
    <property type="molecule type" value="Genomic_DNA"/>
</dbReference>
<feature type="region of interest" description="Disordered" evidence="1">
    <location>
        <begin position="1"/>
        <end position="60"/>
    </location>
</feature>
<dbReference type="KEGG" id="cbr:CBG_25613"/>
<dbReference type="HOGENOM" id="CLU_2442822_0_0_1"/>
<evidence type="ECO:0000313" key="3">
    <source>
        <dbReference type="Proteomes" id="UP000008549"/>
    </source>
</evidence>
<dbReference type="CTD" id="68917097"/>
<reference evidence="2 3" key="2">
    <citation type="journal article" date="2011" name="PLoS Genet.">
        <title>Caenorhabditis briggsae recombinant inbred line genotypes reveal inter-strain incompatibility and the evolution of recombination.</title>
        <authorList>
            <person name="Ross J.A."/>
            <person name="Koboldt D.C."/>
            <person name="Staisch J.E."/>
            <person name="Chamberlin H.M."/>
            <person name="Gupta B.P."/>
            <person name="Miller R.D."/>
            <person name="Baird S.E."/>
            <person name="Haag E.S."/>
        </authorList>
    </citation>
    <scope>NUCLEOTIDE SEQUENCE [LARGE SCALE GENOMIC DNA]</scope>
    <source>
        <strain evidence="2 3">AF16</strain>
    </source>
</reference>
<feature type="compositionally biased region" description="Basic residues" evidence="1">
    <location>
        <begin position="43"/>
        <end position="53"/>
    </location>
</feature>
<evidence type="ECO:0000256" key="1">
    <source>
        <dbReference type="SAM" id="MobiDB-lite"/>
    </source>
</evidence>
<protein>
    <submittedName>
        <fullName evidence="2">Protein CBG25613</fullName>
    </submittedName>
</protein>
<gene>
    <name evidence="2" type="ORF">CBG25613</name>
    <name evidence="2" type="ORF">CBG_25613</name>
</gene>
<dbReference type="AlphaFoldDB" id="B6IF98"/>